<feature type="transmembrane region" description="Helical" evidence="1">
    <location>
        <begin position="7"/>
        <end position="29"/>
    </location>
</feature>
<reference evidence="2 3" key="1">
    <citation type="submission" date="2015-10" db="EMBL/GenBank/DDBJ databases">
        <title>Complete genome sequence of hyperthermophilic archaeon Pyrodictium delaneyi Su06.</title>
        <authorList>
            <person name="Jung J.-H."/>
            <person name="Lin J."/>
            <person name="Holden J.F."/>
            <person name="Park C.-S."/>
        </authorList>
    </citation>
    <scope>NUCLEOTIDE SEQUENCE [LARGE SCALE GENOMIC DNA]</scope>
    <source>
        <strain evidence="2 3">Su06</strain>
    </source>
</reference>
<keyword evidence="1" id="KW-0812">Transmembrane</keyword>
<evidence type="ECO:0000313" key="2">
    <source>
        <dbReference type="EMBL" id="ALL00782.1"/>
    </source>
</evidence>
<dbReference type="AlphaFoldDB" id="A0A0P0N2E0"/>
<dbReference type="EMBL" id="CP013011">
    <property type="protein sequence ID" value="ALL00782.1"/>
    <property type="molecule type" value="Genomic_DNA"/>
</dbReference>
<keyword evidence="1" id="KW-1133">Transmembrane helix</keyword>
<dbReference type="KEGG" id="pdl:Pyrde_0732"/>
<proteinExistence type="predicted"/>
<evidence type="ECO:0000313" key="3">
    <source>
        <dbReference type="Proteomes" id="UP000058613"/>
    </source>
</evidence>
<dbReference type="Proteomes" id="UP000058613">
    <property type="component" value="Chromosome"/>
</dbReference>
<keyword evidence="1" id="KW-0472">Membrane</keyword>
<dbReference type="RefSeq" id="WP_055408327.1">
    <property type="nucleotide sequence ID" value="NZ_CP013011.1"/>
</dbReference>
<accession>A0A0P0N2E0</accession>
<dbReference type="STRING" id="1273541.Pyrde_0732"/>
<evidence type="ECO:0000256" key="1">
    <source>
        <dbReference type="SAM" id="Phobius"/>
    </source>
</evidence>
<sequence>MRGVSEIVGAVALAVIASVFGALLVSYLAPRVELLQHTGDVDAFQSIRVNSTHAVCYAFTSIDVDELREMGLKVWVFADIDNDGWNETVPVFNGTIPPGQYYVVSPPVCG</sequence>
<protein>
    <submittedName>
        <fullName evidence="2">Uncharacterized protein</fullName>
    </submittedName>
</protein>
<dbReference type="GeneID" id="26099068"/>
<gene>
    <name evidence="2" type="ORF">Pyrde_0732</name>
</gene>
<organism evidence="2 3">
    <name type="scientific">Pyrodictium delaneyi</name>
    <dbReference type="NCBI Taxonomy" id="1273541"/>
    <lineage>
        <taxon>Archaea</taxon>
        <taxon>Thermoproteota</taxon>
        <taxon>Thermoprotei</taxon>
        <taxon>Desulfurococcales</taxon>
        <taxon>Pyrodictiaceae</taxon>
        <taxon>Pyrodictium</taxon>
    </lineage>
</organism>
<name>A0A0P0N2E0_9CREN</name>